<comment type="caution">
    <text evidence="1">The sequence shown here is derived from an EMBL/GenBank/DDBJ whole genome shotgun (WGS) entry which is preliminary data.</text>
</comment>
<proteinExistence type="predicted"/>
<name>A0ABQ6NT53_9BACL</name>
<organism evidence="1 2">
    <name type="scientific">Paenibacillus glycanilyticus</name>
    <dbReference type="NCBI Taxonomy" id="126569"/>
    <lineage>
        <taxon>Bacteria</taxon>
        <taxon>Bacillati</taxon>
        <taxon>Bacillota</taxon>
        <taxon>Bacilli</taxon>
        <taxon>Bacillales</taxon>
        <taxon>Paenibacillaceae</taxon>
        <taxon>Paenibacillus</taxon>
    </lineage>
</organism>
<dbReference type="EMBL" id="BTCL01000027">
    <property type="protein sequence ID" value="GMK48291.1"/>
    <property type="molecule type" value="Genomic_DNA"/>
</dbReference>
<accession>A0ABQ6NT53</accession>
<dbReference type="InterPro" id="IPR036291">
    <property type="entry name" value="NAD(P)-bd_dom_sf"/>
</dbReference>
<protein>
    <submittedName>
        <fullName evidence="1">Short-chain dehydrogenase</fullName>
    </submittedName>
</protein>
<dbReference type="PANTHER" id="PTHR43544">
    <property type="entry name" value="SHORT-CHAIN DEHYDROGENASE/REDUCTASE"/>
    <property type="match status" value="1"/>
</dbReference>
<dbReference type="Gene3D" id="3.40.50.720">
    <property type="entry name" value="NAD(P)-binding Rossmann-like Domain"/>
    <property type="match status" value="1"/>
</dbReference>
<dbReference type="PRINTS" id="PR00081">
    <property type="entry name" value="GDHRDH"/>
</dbReference>
<dbReference type="PANTHER" id="PTHR43544:SF12">
    <property type="entry name" value="NAD(P)-BINDING ROSSMANN-FOLD SUPERFAMILY PROTEIN"/>
    <property type="match status" value="1"/>
</dbReference>
<evidence type="ECO:0000313" key="1">
    <source>
        <dbReference type="EMBL" id="GMK48291.1"/>
    </source>
</evidence>
<dbReference type="Proteomes" id="UP001285921">
    <property type="component" value="Unassembled WGS sequence"/>
</dbReference>
<dbReference type="InterPro" id="IPR002347">
    <property type="entry name" value="SDR_fam"/>
</dbReference>
<sequence>MRMIRTMLVTGADRGVGLALAAKWLEDGNRVFAGQYADSPGLQELQQQYGEQLTVFPLDVASDASVKQAYEWVQSRTDKLDVLINNAAILGDIRNTILGELQYEEMLSVFNVNALGSLRMSHTFTPLLLQSDSKLIANISSEAGSITDCWRDAWYAYCMSKSAVNMQSKLIHNGLKPQGGRVLVIHPGWVKTHMQGKLDEAAELTPQQSAAGITRVIQSALSRDAAEMECEYVDYEGRKLNW</sequence>
<evidence type="ECO:0000313" key="2">
    <source>
        <dbReference type="Proteomes" id="UP001285921"/>
    </source>
</evidence>
<reference evidence="1 2" key="1">
    <citation type="submission" date="2023-05" db="EMBL/GenBank/DDBJ databases">
        <title>Draft genome of Paenibacillus sp. CCS26.</title>
        <authorList>
            <person name="Akita H."/>
            <person name="Shinto Y."/>
            <person name="Kimura Z."/>
        </authorList>
    </citation>
    <scope>NUCLEOTIDE SEQUENCE [LARGE SCALE GENOMIC DNA]</scope>
    <source>
        <strain evidence="1 2">CCS26</strain>
    </source>
</reference>
<dbReference type="InterPro" id="IPR051468">
    <property type="entry name" value="Fungal_SecMetab_SDRs"/>
</dbReference>
<keyword evidence="2" id="KW-1185">Reference proteome</keyword>
<dbReference type="Pfam" id="PF00106">
    <property type="entry name" value="adh_short"/>
    <property type="match status" value="1"/>
</dbReference>
<gene>
    <name evidence="1" type="ORF">PghCCS26_54210</name>
</gene>
<dbReference type="SUPFAM" id="SSF51735">
    <property type="entry name" value="NAD(P)-binding Rossmann-fold domains"/>
    <property type="match status" value="1"/>
</dbReference>